<evidence type="ECO:0000313" key="1">
    <source>
        <dbReference type="EMBL" id="SVB98722.1"/>
    </source>
</evidence>
<name>A0A382IHH7_9ZZZZ</name>
<reference evidence="1" key="1">
    <citation type="submission" date="2018-05" db="EMBL/GenBank/DDBJ databases">
        <authorList>
            <person name="Lanie J.A."/>
            <person name="Ng W.-L."/>
            <person name="Kazmierczak K.M."/>
            <person name="Andrzejewski T.M."/>
            <person name="Davidsen T.M."/>
            <person name="Wayne K.J."/>
            <person name="Tettelin H."/>
            <person name="Glass J.I."/>
            <person name="Rusch D."/>
            <person name="Podicherti R."/>
            <person name="Tsui H.-C.T."/>
            <person name="Winkler M.E."/>
        </authorList>
    </citation>
    <scope>NUCLEOTIDE SEQUENCE</scope>
</reference>
<dbReference type="AlphaFoldDB" id="A0A382IHH7"/>
<gene>
    <name evidence="1" type="ORF">METZ01_LOCUS251576</name>
</gene>
<organism evidence="1">
    <name type="scientific">marine metagenome</name>
    <dbReference type="NCBI Taxonomy" id="408172"/>
    <lineage>
        <taxon>unclassified sequences</taxon>
        <taxon>metagenomes</taxon>
        <taxon>ecological metagenomes</taxon>
    </lineage>
</organism>
<proteinExistence type="predicted"/>
<dbReference type="EMBL" id="UINC01067243">
    <property type="protein sequence ID" value="SVB98722.1"/>
    <property type="molecule type" value="Genomic_DNA"/>
</dbReference>
<protein>
    <submittedName>
        <fullName evidence="1">Uncharacterized protein</fullName>
    </submittedName>
</protein>
<sequence>MTRLEAFPAFSLDSSCQESSGRLLRVTDTFGMIVCNLRASPPQAPLRVYRISILAWLTLLAKPFPWL</sequence>
<accession>A0A382IHH7</accession>